<proteinExistence type="predicted"/>
<name>A0A2N9IMB8_FAGSY</name>
<protein>
    <submittedName>
        <fullName evidence="1">Uncharacterized protein</fullName>
    </submittedName>
</protein>
<accession>A0A2N9IMB8</accession>
<sequence length="363" mass="41324">MWHSYPPRGPSTESSLVFVRILFYNPIFEGNFGGLLVLKMGSCSISLESLRRLLSNDIMFTQIGVRTRELWLLEVGVSELFFRIFLAKIPAKRGKPPANRELHVVARVAIFLTHLGLRIKSQLAGKNLRAKMVVREEKRVRFLARFSYFLSVFARMFDLAPDVGFRRSWYRWKACATLFLKVLDLWETEPGLERYGPANRGHQSVFGPSEGIFPIEIPARRGKILTIREFHVVSEHVLFPTHPGSRIKSLRSSRCRILAILVSPESLRYLLSKRGGQPNLAFGLVNGLVKPWSNLVNPGQTWSNLPELREMCSGPRFEALLLWWGPCRVRPARSNLVKPPRTPGNVLRALSQDSFDMVGSCQV</sequence>
<organism evidence="1">
    <name type="scientific">Fagus sylvatica</name>
    <name type="common">Beechnut</name>
    <dbReference type="NCBI Taxonomy" id="28930"/>
    <lineage>
        <taxon>Eukaryota</taxon>
        <taxon>Viridiplantae</taxon>
        <taxon>Streptophyta</taxon>
        <taxon>Embryophyta</taxon>
        <taxon>Tracheophyta</taxon>
        <taxon>Spermatophyta</taxon>
        <taxon>Magnoliopsida</taxon>
        <taxon>eudicotyledons</taxon>
        <taxon>Gunneridae</taxon>
        <taxon>Pentapetalae</taxon>
        <taxon>rosids</taxon>
        <taxon>fabids</taxon>
        <taxon>Fagales</taxon>
        <taxon>Fagaceae</taxon>
        <taxon>Fagus</taxon>
    </lineage>
</organism>
<gene>
    <name evidence="1" type="ORF">FSB_LOCUS52993</name>
</gene>
<evidence type="ECO:0000313" key="1">
    <source>
        <dbReference type="EMBL" id="SPD25111.1"/>
    </source>
</evidence>
<dbReference type="EMBL" id="OIVN01006104">
    <property type="protein sequence ID" value="SPD25111.1"/>
    <property type="molecule type" value="Genomic_DNA"/>
</dbReference>
<reference evidence="1" key="1">
    <citation type="submission" date="2018-02" db="EMBL/GenBank/DDBJ databases">
        <authorList>
            <person name="Cohen D.B."/>
            <person name="Kent A.D."/>
        </authorList>
    </citation>
    <scope>NUCLEOTIDE SEQUENCE</scope>
</reference>
<dbReference type="AlphaFoldDB" id="A0A2N9IMB8"/>